<dbReference type="PATRIC" id="fig|1297617.4.peg.2656"/>
<keyword evidence="3" id="KW-0436">Ligase</keyword>
<evidence type="ECO:0000259" key="2">
    <source>
        <dbReference type="Pfam" id="PF01425"/>
    </source>
</evidence>
<dbReference type="STRING" id="1297617.IB211_02581"/>
<dbReference type="SUPFAM" id="SSF75304">
    <property type="entry name" value="Amidase signature (AS) enzymes"/>
    <property type="match status" value="1"/>
</dbReference>
<dbReference type="InterPro" id="IPR036928">
    <property type="entry name" value="AS_sf"/>
</dbReference>
<dbReference type="PANTHER" id="PTHR11895:SF7">
    <property type="entry name" value="GLUTAMYL-TRNA(GLN) AMIDOTRANSFERASE SUBUNIT A, MITOCHONDRIAL"/>
    <property type="match status" value="1"/>
</dbReference>
<accession>A0A0S2W6L0</accession>
<dbReference type="GO" id="GO:0050566">
    <property type="term" value="F:asparaginyl-tRNA synthase (glutamine-hydrolyzing) activity"/>
    <property type="evidence" value="ECO:0007669"/>
    <property type="project" value="UniProtKB-EC"/>
</dbReference>
<sequence length="467" mass="50398">MKHQELLHLSLVQARDEIEHLTVTPSELLDAYLERLHEKEPAYNAYVTVHEEAARQAAEGLTALQAAGLPLGPLHGIPIALKDNIDLKGFRSTASSKIRSNHVASRDATVAARLKSAGAVIIGHTNMHEFAWGGTTDSPHFGASHNPWDLERYCAGSSGGSGAAVAGGTALGALGTDTGGSVRLPAAVNGIVGMRPTIGRVPNTGIIPCGWTMDTCGPMTRSVRDNAVMLGVIAGHDFKDPGCSEKCTCDYTADLELGVKHLRIGMIPQLMHRVSQPDVDAGVEEAANVFRSLGAEIVACRFDYLDDAMTAWLILNSAEGSAYHQRDIRARPEDYGGDVRTLLAAGEFLPATFYLQAMRLRQCIMEEFRAKFREVDAFLFPTIPCTALKLSELYGASKSIRDMDAFFTCIASLTGLPALNIPCGLDHEGLPIGMQLLGRPFDEATLYRIGAAFETAFNLYEQLPAFR</sequence>
<dbReference type="Proteomes" id="UP000064844">
    <property type="component" value="Chromosome"/>
</dbReference>
<feature type="domain" description="Amidase" evidence="2">
    <location>
        <begin position="27"/>
        <end position="446"/>
    </location>
</feature>
<dbReference type="KEGG" id="ibu:IB211_02581"/>
<gene>
    <name evidence="3" type="ORF">IB211_02581</name>
</gene>
<proteinExistence type="inferred from homology"/>
<dbReference type="EMBL" id="CP011307">
    <property type="protein sequence ID" value="ALP94972.1"/>
    <property type="molecule type" value="Genomic_DNA"/>
</dbReference>
<dbReference type="PANTHER" id="PTHR11895">
    <property type="entry name" value="TRANSAMIDASE"/>
    <property type="match status" value="1"/>
</dbReference>
<dbReference type="RefSeq" id="WP_058118262.1">
    <property type="nucleotide sequence ID" value="NZ_CP011307.1"/>
</dbReference>
<dbReference type="Gene3D" id="3.90.1300.10">
    <property type="entry name" value="Amidase signature (AS) domain"/>
    <property type="match status" value="1"/>
</dbReference>
<dbReference type="GO" id="GO:0016740">
    <property type="term" value="F:transferase activity"/>
    <property type="evidence" value="ECO:0007669"/>
    <property type="project" value="UniProtKB-KW"/>
</dbReference>
<dbReference type="InterPro" id="IPR023631">
    <property type="entry name" value="Amidase_dom"/>
</dbReference>
<evidence type="ECO:0000313" key="4">
    <source>
        <dbReference type="Proteomes" id="UP000064844"/>
    </source>
</evidence>
<dbReference type="InterPro" id="IPR000120">
    <property type="entry name" value="Amidase"/>
</dbReference>
<keyword evidence="3" id="KW-0808">Transferase</keyword>
<name>A0A0S2W6L0_9FIRM</name>
<dbReference type="Pfam" id="PF01425">
    <property type="entry name" value="Amidase"/>
    <property type="match status" value="1"/>
</dbReference>
<protein>
    <submittedName>
        <fullName evidence="3">Aspartyl-tRNA(Asn) amidotransferase subunit A</fullName>
        <ecNumber evidence="3">6.3.5.6</ecNumber>
        <ecNumber evidence="3">6.3.5.7</ecNumber>
    </submittedName>
</protein>
<keyword evidence="4" id="KW-1185">Reference proteome</keyword>
<dbReference type="EC" id="6.3.5.6" evidence="3"/>
<evidence type="ECO:0000313" key="3">
    <source>
        <dbReference type="EMBL" id="ALP94972.1"/>
    </source>
</evidence>
<dbReference type="eggNOG" id="COG0154">
    <property type="taxonomic scope" value="Bacteria"/>
</dbReference>
<reference evidence="4" key="2">
    <citation type="submission" date="2015-04" db="EMBL/GenBank/DDBJ databases">
        <title>A butyrogenic pathway from the amino acid lysine in a human gut commensal.</title>
        <authorList>
            <person name="de Vos W.M."/>
            <person name="Bui N.T.P."/>
            <person name="Plugge C.M."/>
            <person name="Ritari J."/>
        </authorList>
    </citation>
    <scope>NUCLEOTIDE SEQUENCE [LARGE SCALE GENOMIC DNA]</scope>
    <source>
        <strain evidence="4">AF211</strain>
    </source>
</reference>
<dbReference type="EC" id="6.3.5.7" evidence="3"/>
<comment type="similarity">
    <text evidence="1">Belongs to the amidase family.</text>
</comment>
<reference evidence="3 4" key="1">
    <citation type="journal article" date="2015" name="Nat. Commun.">
        <title>Production of butyrate from lysine and the Amadori product fructoselysine by a human gut commensal.</title>
        <authorList>
            <person name="Bui T.P."/>
            <person name="Ritari J."/>
            <person name="Boeren S."/>
            <person name="de Waard P."/>
            <person name="Plugge C.M."/>
            <person name="de Vos W.M."/>
        </authorList>
    </citation>
    <scope>NUCLEOTIDE SEQUENCE [LARGE SCALE GENOMIC DNA]</scope>
    <source>
        <strain evidence="3 4">AF211</strain>
    </source>
</reference>
<evidence type="ECO:0000256" key="1">
    <source>
        <dbReference type="ARBA" id="ARBA00009199"/>
    </source>
</evidence>
<dbReference type="GO" id="GO:0050567">
    <property type="term" value="F:glutaminyl-tRNA synthase (glutamine-hydrolyzing) activity"/>
    <property type="evidence" value="ECO:0007669"/>
    <property type="project" value="UniProtKB-EC"/>
</dbReference>
<organism evidence="3 4">
    <name type="scientific">Intestinimonas butyriciproducens</name>
    <dbReference type="NCBI Taxonomy" id="1297617"/>
    <lineage>
        <taxon>Bacteria</taxon>
        <taxon>Bacillati</taxon>
        <taxon>Bacillota</taxon>
        <taxon>Clostridia</taxon>
        <taxon>Eubacteriales</taxon>
        <taxon>Intestinimonas</taxon>
    </lineage>
</organism>
<dbReference type="AlphaFoldDB" id="A0A0S2W6L0"/>